<accession>A0ABS1SZB0</accession>
<keyword evidence="2" id="KW-1185">Reference proteome</keyword>
<proteinExistence type="predicted"/>
<dbReference type="GO" id="GO:0004386">
    <property type="term" value="F:helicase activity"/>
    <property type="evidence" value="ECO:0007669"/>
    <property type="project" value="UniProtKB-KW"/>
</dbReference>
<dbReference type="RefSeq" id="WP_202721506.1">
    <property type="nucleotide sequence ID" value="NZ_BPEX01000003.1"/>
</dbReference>
<organism evidence="1 2">
    <name type="scientific">Shewanella schlegeliana</name>
    <dbReference type="NCBI Taxonomy" id="190308"/>
    <lineage>
        <taxon>Bacteria</taxon>
        <taxon>Pseudomonadati</taxon>
        <taxon>Pseudomonadota</taxon>
        <taxon>Gammaproteobacteria</taxon>
        <taxon>Alteromonadales</taxon>
        <taxon>Shewanellaceae</taxon>
        <taxon>Shewanella</taxon>
    </lineage>
</organism>
<keyword evidence="1" id="KW-0347">Helicase</keyword>
<evidence type="ECO:0000313" key="1">
    <source>
        <dbReference type="EMBL" id="MBL4913234.1"/>
    </source>
</evidence>
<keyword evidence="1" id="KW-0378">Hydrolase</keyword>
<gene>
    <name evidence="1" type="ORF">JMA39_08775</name>
</gene>
<name>A0ABS1SZB0_9GAMM</name>
<evidence type="ECO:0000313" key="2">
    <source>
        <dbReference type="Proteomes" id="UP000604898"/>
    </source>
</evidence>
<dbReference type="Proteomes" id="UP000604898">
    <property type="component" value="Unassembled WGS sequence"/>
</dbReference>
<protein>
    <submittedName>
        <fullName evidence="1">DEAD/DEAH box helicase family protein</fullName>
    </submittedName>
</protein>
<sequence length="421" mass="47472">MKTNTTQHTVNLKVVDAMMGAGKSTAIQQYMKDNALASKFVYVSPLLSELERFQQDCPELNFKQPTSMGRSKKDSFMDLILNGYNVVTTHATLQNLSHSDADEINAAGYILVIDEAVEAIKVPPPLGRHRLRTLIESEALSVAADGLITWNCASFPIAAIDDAREKALAEDCCNQSLYLIGGETLIHQYPISILSSFEEVICMTYLWDGTIFAHYCHIHNIKPKNITHELALMRNESELKQIARDNIKLFEPQKDTRASLTQTWWSKARPAVIKPLSAMVTSFVTNRKLTSENILITCPKANWDYKDKNGQHIKSGKAQAKGAKYTKALWVASTCRATNDYADKTAVIYALSKFENPAIYNHCKNKGVAFDKDRYALAEMLQLIWRGCIRKGEPMHLFIVCPRMRKLFKCWLNESDIKVLA</sequence>
<reference evidence="1 2" key="1">
    <citation type="submission" date="2021-01" db="EMBL/GenBank/DDBJ databases">
        <title>Genome sequence of Shewanella schlegeliana JCM 11561.</title>
        <authorList>
            <person name="Zhang H."/>
            <person name="Li C."/>
        </authorList>
    </citation>
    <scope>NUCLEOTIDE SEQUENCE [LARGE SCALE GENOMIC DNA]</scope>
    <source>
        <strain evidence="1 2">JCM 11561</strain>
    </source>
</reference>
<keyword evidence="1" id="KW-0067">ATP-binding</keyword>
<dbReference type="EMBL" id="JAESVD010000004">
    <property type="protein sequence ID" value="MBL4913234.1"/>
    <property type="molecule type" value="Genomic_DNA"/>
</dbReference>
<keyword evidence="1" id="KW-0547">Nucleotide-binding</keyword>
<comment type="caution">
    <text evidence="1">The sequence shown here is derived from an EMBL/GenBank/DDBJ whole genome shotgun (WGS) entry which is preliminary data.</text>
</comment>